<name>A0A8S9LBI8_BRACR</name>
<dbReference type="PANTHER" id="PTHR33240">
    <property type="entry name" value="OS08G0508500 PROTEIN"/>
    <property type="match status" value="1"/>
</dbReference>
<sequence>MNIELREVTRMPKPLTGFLGEVSMTLGSIQLPVMAKEITKIVDFAVVDHPAIYNVTMGIPWLNAMKAIPSTYHLYWGKIFFEEITPASVFQVPPPRVRVPASRSWVPAPRSGS</sequence>
<evidence type="ECO:0000313" key="1">
    <source>
        <dbReference type="EMBL" id="KAF2605530.1"/>
    </source>
</evidence>
<dbReference type="AlphaFoldDB" id="A0A8S9LBI8"/>
<gene>
    <name evidence="1" type="ORF">F2Q70_00026132</name>
</gene>
<organism evidence="1">
    <name type="scientific">Brassica cretica</name>
    <name type="common">Mustard</name>
    <dbReference type="NCBI Taxonomy" id="69181"/>
    <lineage>
        <taxon>Eukaryota</taxon>
        <taxon>Viridiplantae</taxon>
        <taxon>Streptophyta</taxon>
        <taxon>Embryophyta</taxon>
        <taxon>Tracheophyta</taxon>
        <taxon>Spermatophyta</taxon>
        <taxon>Magnoliopsida</taxon>
        <taxon>eudicotyledons</taxon>
        <taxon>Gunneridae</taxon>
        <taxon>Pentapetalae</taxon>
        <taxon>rosids</taxon>
        <taxon>malvids</taxon>
        <taxon>Brassicales</taxon>
        <taxon>Brassicaceae</taxon>
        <taxon>Brassiceae</taxon>
        <taxon>Brassica</taxon>
    </lineage>
</organism>
<dbReference type="EMBL" id="QGKY02000094">
    <property type="protein sequence ID" value="KAF2605530.1"/>
    <property type="molecule type" value="Genomic_DNA"/>
</dbReference>
<dbReference type="PANTHER" id="PTHR33240:SF8">
    <property type="entry name" value="OS03G0439900 PROTEIN"/>
    <property type="match status" value="1"/>
</dbReference>
<protein>
    <submittedName>
        <fullName evidence="1">Uncharacterized protein</fullName>
    </submittedName>
</protein>
<reference evidence="1" key="1">
    <citation type="submission" date="2019-12" db="EMBL/GenBank/DDBJ databases">
        <title>Genome sequencing and annotation of Brassica cretica.</title>
        <authorList>
            <person name="Studholme D.J."/>
            <person name="Sarris P.F."/>
        </authorList>
    </citation>
    <scope>NUCLEOTIDE SEQUENCE</scope>
    <source>
        <strain evidence="1">PFS-102/07</strain>
        <tissue evidence="1">Leaf</tissue>
    </source>
</reference>
<accession>A0A8S9LBI8</accession>
<proteinExistence type="predicted"/>
<comment type="caution">
    <text evidence="1">The sequence shown here is derived from an EMBL/GenBank/DDBJ whole genome shotgun (WGS) entry which is preliminary data.</text>
</comment>